<dbReference type="GO" id="GO:0071555">
    <property type="term" value="P:cell wall organization"/>
    <property type="evidence" value="ECO:0007669"/>
    <property type="project" value="UniProtKB-KW"/>
</dbReference>
<dbReference type="AlphaFoldDB" id="G0UHG5"/>
<evidence type="ECO:0000313" key="9">
    <source>
        <dbReference type="EMBL" id="CCC57218.1"/>
    </source>
</evidence>
<evidence type="ECO:0000256" key="1">
    <source>
        <dbReference type="ARBA" id="ARBA00001602"/>
    </source>
</evidence>
<feature type="binding site" evidence="8">
    <location>
        <begin position="74"/>
        <end position="75"/>
    </location>
    <ligand>
        <name>substrate</name>
    </ligand>
</feature>
<evidence type="ECO:0000256" key="3">
    <source>
        <dbReference type="ARBA" id="ARBA00022960"/>
    </source>
</evidence>
<dbReference type="EMBL" id="HE575164">
    <property type="protein sequence ID" value="CCC57218.1"/>
    <property type="molecule type" value="Genomic_DNA"/>
</dbReference>
<dbReference type="NCBIfam" id="TIGR00067">
    <property type="entry name" value="glut_race"/>
    <property type="match status" value="1"/>
</dbReference>
<gene>
    <name evidence="8" type="primary">murI</name>
    <name evidence="9" type="ORF">WT2_01224</name>
</gene>
<dbReference type="Pfam" id="PF01177">
    <property type="entry name" value="Asp_Glu_race"/>
    <property type="match status" value="1"/>
</dbReference>
<keyword evidence="6 8" id="KW-0961">Cell wall biogenesis/degradation</keyword>
<dbReference type="PROSITE" id="PS00924">
    <property type="entry name" value="ASP_GLU_RACEMASE_2"/>
    <property type="match status" value="1"/>
</dbReference>
<dbReference type="GO" id="GO:0042802">
    <property type="term" value="F:identical protein binding"/>
    <property type="evidence" value="ECO:0007669"/>
    <property type="project" value="UniProtKB-ARBA"/>
</dbReference>
<evidence type="ECO:0000256" key="6">
    <source>
        <dbReference type="ARBA" id="ARBA00023316"/>
    </source>
</evidence>
<keyword evidence="4 8" id="KW-0573">Peptidoglycan synthesis</keyword>
<dbReference type="HAMAP" id="MF_00258">
    <property type="entry name" value="Glu_racemase"/>
    <property type="match status" value="1"/>
</dbReference>
<evidence type="ECO:0000256" key="4">
    <source>
        <dbReference type="ARBA" id="ARBA00022984"/>
    </source>
</evidence>
<dbReference type="InterPro" id="IPR018187">
    <property type="entry name" value="Asp/Glu_racemase_AS_1"/>
</dbReference>
<evidence type="ECO:0000256" key="7">
    <source>
        <dbReference type="ARBA" id="ARBA00070053"/>
    </source>
</evidence>
<keyword evidence="3 8" id="KW-0133">Cell shape</keyword>
<comment type="catalytic activity">
    <reaction evidence="1 8">
        <text>L-glutamate = D-glutamate</text>
        <dbReference type="Rhea" id="RHEA:12813"/>
        <dbReference type="ChEBI" id="CHEBI:29985"/>
        <dbReference type="ChEBI" id="CHEBI:29986"/>
        <dbReference type="EC" id="5.1.1.3"/>
    </reaction>
</comment>
<dbReference type="PANTHER" id="PTHR21198:SF2">
    <property type="entry name" value="GLUTAMATE RACEMASE"/>
    <property type="match status" value="1"/>
</dbReference>
<keyword evidence="5 8" id="KW-0413">Isomerase</keyword>
<dbReference type="GO" id="GO:0008360">
    <property type="term" value="P:regulation of cell shape"/>
    <property type="evidence" value="ECO:0007669"/>
    <property type="project" value="UniProtKB-KW"/>
</dbReference>
<feature type="binding site" evidence="8">
    <location>
        <begin position="185"/>
        <end position="186"/>
    </location>
    <ligand>
        <name>substrate</name>
    </ligand>
</feature>
<dbReference type="SUPFAM" id="SSF53681">
    <property type="entry name" value="Aspartate/glutamate racemase"/>
    <property type="match status" value="2"/>
</dbReference>
<dbReference type="PROSITE" id="PS00923">
    <property type="entry name" value="ASP_GLU_RACEMASE_1"/>
    <property type="match status" value="1"/>
</dbReference>
<dbReference type="UniPathway" id="UPA00219"/>
<dbReference type="InterPro" id="IPR015942">
    <property type="entry name" value="Asp/Glu/hydantoin_racemase"/>
</dbReference>
<protein>
    <recommendedName>
        <fullName evidence="7 8">Glutamate racemase</fullName>
        <ecNumber evidence="2 8">5.1.1.3</ecNumber>
    </recommendedName>
</protein>
<feature type="binding site" evidence="8">
    <location>
        <begin position="10"/>
        <end position="11"/>
    </location>
    <ligand>
        <name>substrate</name>
    </ligand>
</feature>
<dbReference type="FunFam" id="3.40.50.1860:FF:000002">
    <property type="entry name" value="Glutamate racemase"/>
    <property type="match status" value="1"/>
</dbReference>
<proteinExistence type="inferred from homology"/>
<comment type="function">
    <text evidence="8">Provides the (R)-glutamate required for cell wall biosynthesis.</text>
</comment>
<feature type="binding site" evidence="8">
    <location>
        <begin position="42"/>
        <end position="43"/>
    </location>
    <ligand>
        <name>substrate</name>
    </ligand>
</feature>
<accession>G0UHG5</accession>
<feature type="active site" description="Proton donor/acceptor" evidence="8">
    <location>
        <position position="73"/>
    </location>
</feature>
<sequence>MDNRAIGYLDSGIGGLSVVKQALKQLPNEQVYYIGDTARMPYGPRTPEEVKKFTWQLVDFLMEQDIKLLVIACNTATAAALDDLTKQLPIPVVGVIQPGIDAASKATSINNIGIAATQGTVNSLAYYNGLKKINRNFHILQLAAPTLVKIAEQPPKDDATVQRLVTNILSPIKNSDVDTLVLGCTHFPLLAKFIQEAVGEQVKLVDAGASAVNVVEQTLDNFAIKHENDNRQIKHENDNRQIRNTDKYFTTGDPETFDQLAKNWLQISSLSVQHVDILDGKLITVE</sequence>
<dbReference type="InterPro" id="IPR033134">
    <property type="entry name" value="Asp/Glu_racemase_AS_2"/>
</dbReference>
<dbReference type="InterPro" id="IPR004391">
    <property type="entry name" value="Glu_race"/>
</dbReference>
<dbReference type="GO" id="GO:0009252">
    <property type="term" value="P:peptidoglycan biosynthetic process"/>
    <property type="evidence" value="ECO:0007669"/>
    <property type="project" value="UniProtKB-UniRule"/>
</dbReference>
<evidence type="ECO:0000256" key="8">
    <source>
        <dbReference type="HAMAP-Rule" id="MF_00258"/>
    </source>
</evidence>
<dbReference type="PANTHER" id="PTHR21198">
    <property type="entry name" value="GLUTAMATE RACEMASE"/>
    <property type="match status" value="1"/>
</dbReference>
<organism evidence="9">
    <name type="scientific">Weissella thailandensis fsh4-2</name>
    <dbReference type="NCBI Taxonomy" id="1056112"/>
    <lineage>
        <taxon>Bacteria</taxon>
        <taxon>Bacillati</taxon>
        <taxon>Bacillota</taxon>
        <taxon>Bacilli</taxon>
        <taxon>Lactobacillales</taxon>
        <taxon>Lactobacillaceae</taxon>
        <taxon>Weissella</taxon>
    </lineage>
</organism>
<evidence type="ECO:0000256" key="5">
    <source>
        <dbReference type="ARBA" id="ARBA00023235"/>
    </source>
</evidence>
<dbReference type="GO" id="GO:0008881">
    <property type="term" value="F:glutamate racemase activity"/>
    <property type="evidence" value="ECO:0007669"/>
    <property type="project" value="UniProtKB-UniRule"/>
</dbReference>
<comment type="similarity">
    <text evidence="8">Belongs to the aspartate/glutamate racemases family.</text>
</comment>
<comment type="pathway">
    <text evidence="8">Cell wall biogenesis; peptidoglycan biosynthesis.</text>
</comment>
<dbReference type="Gene3D" id="3.40.50.1860">
    <property type="match status" value="2"/>
</dbReference>
<feature type="active site" description="Proton donor/acceptor" evidence="8">
    <location>
        <position position="184"/>
    </location>
</feature>
<name>G0UHG5_9LACO</name>
<dbReference type="EC" id="5.1.1.3" evidence="2 8"/>
<evidence type="ECO:0000256" key="2">
    <source>
        <dbReference type="ARBA" id="ARBA00013090"/>
    </source>
</evidence>
<reference evidence="9" key="1">
    <citation type="journal article" date="2011" name="J. Bacteriol.">
        <title>Genome Sequence of Weissella thailandensis fsh4-2.</title>
        <authorList>
            <person name="Benomar N."/>
            <person name="Abriouel H."/>
            <person name="Lee H."/>
            <person name="Cho G.S."/>
            <person name="Huch M."/>
            <person name="Pulido R.P."/>
            <person name="Holzapfel W.H."/>
            <person name="Galvez A."/>
            <person name="Franz C.M."/>
        </authorList>
    </citation>
    <scope>NUCLEOTIDE SEQUENCE</scope>
    <source>
        <strain evidence="9">Fsh4-2</strain>
    </source>
</reference>
<reference evidence="9" key="2">
    <citation type="submission" date="2011-07" db="EMBL/GenBank/DDBJ databases">
        <authorList>
            <person name="Franz C."/>
        </authorList>
    </citation>
    <scope>NUCLEOTIDE SEQUENCE</scope>
    <source>
        <strain evidence="9">Fsh4-2</strain>
    </source>
</reference>
<dbReference type="InterPro" id="IPR001920">
    <property type="entry name" value="Asp/Glu_race"/>
</dbReference>